<dbReference type="Proteomes" id="UP001055114">
    <property type="component" value="Unassembled WGS sequence"/>
</dbReference>
<name>A0AA37NF40_9BACT</name>
<evidence type="ECO:0000259" key="1">
    <source>
        <dbReference type="Pfam" id="PF03235"/>
    </source>
</evidence>
<accession>A0AA37NF40</accession>
<protein>
    <recommendedName>
        <fullName evidence="1">GmrSD restriction endonucleases N-terminal domain-containing protein</fullName>
    </recommendedName>
</protein>
<organism evidence="2 3">
    <name type="scientific">Parabacteroides merdae</name>
    <dbReference type="NCBI Taxonomy" id="46503"/>
    <lineage>
        <taxon>Bacteria</taxon>
        <taxon>Pseudomonadati</taxon>
        <taxon>Bacteroidota</taxon>
        <taxon>Bacteroidia</taxon>
        <taxon>Bacteroidales</taxon>
        <taxon>Tannerellaceae</taxon>
        <taxon>Parabacteroides</taxon>
    </lineage>
</organism>
<reference evidence="2" key="1">
    <citation type="submission" date="2022-01" db="EMBL/GenBank/DDBJ databases">
        <title>Novel bile acid biosynthetic pathways are enriched in the microbiome of centenarians.</title>
        <authorList>
            <person name="Sato Y."/>
            <person name="Atarashi K."/>
            <person name="Plichta R.D."/>
            <person name="Arai Y."/>
            <person name="Sasajima S."/>
            <person name="Kearney M.S."/>
            <person name="Suda W."/>
            <person name="Takeshita K."/>
            <person name="Sasaki T."/>
            <person name="Okamoto S."/>
            <person name="Skelly N.A."/>
            <person name="Okamura Y."/>
            <person name="Vlamakis H."/>
            <person name="Li Y."/>
            <person name="Tanoue T."/>
            <person name="Takei H."/>
            <person name="Nittono H."/>
            <person name="Narushima S."/>
            <person name="Irie J."/>
            <person name="Itoh H."/>
            <person name="Moriya K."/>
            <person name="Sugiura Y."/>
            <person name="Suematsu M."/>
            <person name="Moritoki N."/>
            <person name="Shibata S."/>
            <person name="Littman R.D."/>
            <person name="Fischbach A.M."/>
            <person name="Uwamino Y."/>
            <person name="Inoue T."/>
            <person name="Honda A."/>
            <person name="Hattori M."/>
            <person name="Murai T."/>
            <person name="Xavier J.R."/>
            <person name="Hirose N."/>
            <person name="Honda K."/>
        </authorList>
    </citation>
    <scope>NUCLEOTIDE SEQUENCE</scope>
    <source>
        <strain evidence="2">CE91-St3</strain>
    </source>
</reference>
<dbReference type="Pfam" id="PF03235">
    <property type="entry name" value="GmrSD_N"/>
    <property type="match status" value="1"/>
</dbReference>
<feature type="domain" description="GmrSD restriction endonucleases N-terminal" evidence="1">
    <location>
        <begin position="62"/>
        <end position="199"/>
    </location>
</feature>
<gene>
    <name evidence="2" type="ORF">CE91St3_37150</name>
</gene>
<comment type="caution">
    <text evidence="2">The sequence shown here is derived from an EMBL/GenBank/DDBJ whole genome shotgun (WGS) entry which is preliminary data.</text>
</comment>
<dbReference type="PANTHER" id="PTHR39639">
    <property type="entry name" value="CHROMOSOME 16, WHOLE GENOME SHOTGUN SEQUENCE"/>
    <property type="match status" value="1"/>
</dbReference>
<dbReference type="AlphaFoldDB" id="A0AA37NF40"/>
<dbReference type="PANTHER" id="PTHR39639:SF1">
    <property type="entry name" value="DUF262 DOMAIN-CONTAINING PROTEIN"/>
    <property type="match status" value="1"/>
</dbReference>
<evidence type="ECO:0000313" key="2">
    <source>
        <dbReference type="EMBL" id="GKH73852.1"/>
    </source>
</evidence>
<dbReference type="EMBL" id="BQNZ01000004">
    <property type="protein sequence ID" value="GKH73852.1"/>
    <property type="molecule type" value="Genomic_DNA"/>
</dbReference>
<sequence>MGNMDIKDEASIINSDENVVSDVEQADLSINGDDSYTIYPNAEVRVEKAQYSIMHLHTLCLKRKELIIDPDFQRHDVWKQRQKSELIESILMGIPIPLMYLFEDKNGKKQVVDGRQRISAILDFLEGKFKLNNLRILKQFNGCCFADLDLKQQGVIEDFQLLFYIIQPPTPERVKYDIFDRVNRGGTPLNKQEMRNALYRGRCTRMLDKLCCSPEFLIATGRSINKERMKDQYVVLRAIAFLMLHRGEFKDIPALQYRGDIDDFLARFMVYVNDNAPEKLIVDYENLFIRCMQISYDLLGENGFRFSGNGIRRPINMPLFEALSYLFSFVPEKIDYTWASRLILDIESVKEEFDDSRYFSGNIDSTTSVSFRFDRMDKIINRIQL</sequence>
<dbReference type="InterPro" id="IPR004919">
    <property type="entry name" value="GmrSD_N"/>
</dbReference>
<proteinExistence type="predicted"/>
<evidence type="ECO:0000313" key="3">
    <source>
        <dbReference type="Proteomes" id="UP001055114"/>
    </source>
</evidence>